<keyword evidence="5" id="KW-1015">Disulfide bond</keyword>
<evidence type="ECO:0000256" key="1">
    <source>
        <dbReference type="ARBA" id="ARBA00005406"/>
    </source>
</evidence>
<keyword evidence="8" id="KW-0732">Signal</keyword>
<dbReference type="EMBL" id="HBNS01010699">
    <property type="protein sequence ID" value="CAE4595261.1"/>
    <property type="molecule type" value="Transcribed_RNA"/>
</dbReference>
<keyword evidence="7" id="KW-0812">Transmembrane</keyword>
<organism evidence="9">
    <name type="scientific">Ditylum brightwellii</name>
    <dbReference type="NCBI Taxonomy" id="49249"/>
    <lineage>
        <taxon>Eukaryota</taxon>
        <taxon>Sar</taxon>
        <taxon>Stramenopiles</taxon>
        <taxon>Ochrophyta</taxon>
        <taxon>Bacillariophyta</taxon>
        <taxon>Mediophyceae</taxon>
        <taxon>Lithodesmiophycidae</taxon>
        <taxon>Lithodesmiales</taxon>
        <taxon>Lithodesmiaceae</taxon>
        <taxon>Ditylum</taxon>
    </lineage>
</organism>
<keyword evidence="3" id="KW-0378">Hydrolase</keyword>
<dbReference type="Gene3D" id="1.20.82.10">
    <property type="entry name" value="ADP Ribosyl Cyclase, Chain A, domain 1"/>
    <property type="match status" value="1"/>
</dbReference>
<dbReference type="GO" id="GO:0016740">
    <property type="term" value="F:transferase activity"/>
    <property type="evidence" value="ECO:0007669"/>
    <property type="project" value="UniProtKB-KW"/>
</dbReference>
<comment type="similarity">
    <text evidence="1">Belongs to the ADP-ribosyl cyclase family.</text>
</comment>
<dbReference type="SUPFAM" id="SSF52309">
    <property type="entry name" value="N-(deoxy)ribosyltransferase-like"/>
    <property type="match status" value="1"/>
</dbReference>
<evidence type="ECO:0000256" key="6">
    <source>
        <dbReference type="SAM" id="MobiDB-lite"/>
    </source>
</evidence>
<evidence type="ECO:0000256" key="5">
    <source>
        <dbReference type="ARBA" id="ARBA00023157"/>
    </source>
</evidence>
<evidence type="ECO:0000256" key="4">
    <source>
        <dbReference type="ARBA" id="ARBA00023027"/>
    </source>
</evidence>
<feature type="chain" id="PRO_5030741405" description="ADP-ribosyl cyclase/cyclic ADP-ribose hydrolase" evidence="8">
    <location>
        <begin position="24"/>
        <end position="382"/>
    </location>
</feature>
<evidence type="ECO:0000313" key="9">
    <source>
        <dbReference type="EMBL" id="CAE4595261.1"/>
    </source>
</evidence>
<keyword evidence="7" id="KW-1133">Transmembrane helix</keyword>
<keyword evidence="2" id="KW-0808">Transferase</keyword>
<protein>
    <recommendedName>
        <fullName evidence="10">ADP-ribosyl cyclase/cyclic ADP-ribose hydrolase</fullName>
    </recommendedName>
</protein>
<dbReference type="PANTHER" id="PTHR10912">
    <property type="entry name" value="ADP-RIBOSYL CYCLASE"/>
    <property type="match status" value="1"/>
</dbReference>
<evidence type="ECO:0000256" key="7">
    <source>
        <dbReference type="SAM" id="Phobius"/>
    </source>
</evidence>
<dbReference type="InterPro" id="IPR003193">
    <property type="entry name" value="ADP-ribosyl_cyclase"/>
</dbReference>
<evidence type="ECO:0008006" key="10">
    <source>
        <dbReference type="Google" id="ProtNLM"/>
    </source>
</evidence>
<dbReference type="Gene3D" id="3.40.50.720">
    <property type="entry name" value="NAD(P)-binding Rossmann-like Domain"/>
    <property type="match status" value="1"/>
</dbReference>
<dbReference type="AlphaFoldDB" id="A0A7S4VFT1"/>
<dbReference type="Pfam" id="PF02267">
    <property type="entry name" value="Rib_hydrolayse"/>
    <property type="match status" value="1"/>
</dbReference>
<name>A0A7S4VFT1_9STRA</name>
<feature type="region of interest" description="Disordered" evidence="6">
    <location>
        <begin position="302"/>
        <end position="331"/>
    </location>
</feature>
<keyword evidence="4" id="KW-0520">NAD</keyword>
<feature type="compositionally biased region" description="Low complexity" evidence="6">
    <location>
        <begin position="306"/>
        <end position="331"/>
    </location>
</feature>
<gene>
    <name evidence="9" type="ORF">DBRI00130_LOCUS8639</name>
</gene>
<reference evidence="9" key="1">
    <citation type="submission" date="2021-01" db="EMBL/GenBank/DDBJ databases">
        <authorList>
            <person name="Corre E."/>
            <person name="Pelletier E."/>
            <person name="Niang G."/>
            <person name="Scheremetjew M."/>
            <person name="Finn R."/>
            <person name="Kale V."/>
            <person name="Holt S."/>
            <person name="Cochrane G."/>
            <person name="Meng A."/>
            <person name="Brown T."/>
            <person name="Cohen L."/>
        </authorList>
    </citation>
    <scope>NUCLEOTIDE SEQUENCE</scope>
    <source>
        <strain evidence="9">GSO104</strain>
    </source>
</reference>
<dbReference type="GO" id="GO:0005886">
    <property type="term" value="C:plasma membrane"/>
    <property type="evidence" value="ECO:0007669"/>
    <property type="project" value="TreeGrafter"/>
</dbReference>
<dbReference type="PANTHER" id="PTHR10912:SF7">
    <property type="entry name" value="ADP-RIBOSYL CYCLASE_CYCLIC ADP-RIBOSE HYDROLASE"/>
    <property type="match status" value="1"/>
</dbReference>
<evidence type="ECO:0000256" key="8">
    <source>
        <dbReference type="SAM" id="SignalP"/>
    </source>
</evidence>
<feature type="transmembrane region" description="Helical" evidence="7">
    <location>
        <begin position="335"/>
        <end position="356"/>
    </location>
</feature>
<accession>A0A7S4VFT1</accession>
<feature type="signal peptide" evidence="8">
    <location>
        <begin position="1"/>
        <end position="23"/>
    </location>
</feature>
<sequence length="382" mass="41268">MMLMRLLHSIATVLIVTPSYVMAVSSTLYYSSTKARSNPQTQFLQEILMGRCYVQPPVLNDPPQACPSLIPSLIGTLNSHLDSQITPESFQSYIEAVDFTTPTDGAFFLLGAGVGKSVSDAVFVPPGLTRPEDTLGGSIMTGVVFCGIDSQTDCSFGTFDEDLKQWEGAHASFWSGAYASFASSAKGRVQMTIVLGTDGSYDEDSVDLFSSSAIPNFDDSMITRLDIYVVSSEIGGEASCDADIVMELAMSMEQMGIQYTCTEDSDWSHLFFCASSLASEKSCRQIRAMDVTDGKYLLDETKTSTESEGTTTTTTTSEIFHDANPPSESSGSVNVGVAVVTTLVWIIVFGGVIVFLGRKIGWLNDYDPLPDADPERPTQPKQ</sequence>
<dbReference type="GO" id="GO:0016849">
    <property type="term" value="F:phosphorus-oxygen lyase activity"/>
    <property type="evidence" value="ECO:0007669"/>
    <property type="project" value="TreeGrafter"/>
</dbReference>
<keyword evidence="7" id="KW-0472">Membrane</keyword>
<dbReference type="GO" id="GO:0061809">
    <property type="term" value="F:NAD+ nucleosidase activity, cyclic ADP-ribose generating"/>
    <property type="evidence" value="ECO:0007669"/>
    <property type="project" value="InterPro"/>
</dbReference>
<evidence type="ECO:0000256" key="2">
    <source>
        <dbReference type="ARBA" id="ARBA00022679"/>
    </source>
</evidence>
<proteinExistence type="inferred from homology"/>
<evidence type="ECO:0000256" key="3">
    <source>
        <dbReference type="ARBA" id="ARBA00022801"/>
    </source>
</evidence>